<protein>
    <recommendedName>
        <fullName evidence="3">Cotton fiber protein</fullName>
    </recommendedName>
</protein>
<reference evidence="2" key="1">
    <citation type="journal article" date="2017" name="Nat. Commun.">
        <title>The asparagus genome sheds light on the origin and evolution of a young Y chromosome.</title>
        <authorList>
            <person name="Harkess A."/>
            <person name="Zhou J."/>
            <person name="Xu C."/>
            <person name="Bowers J.E."/>
            <person name="Van der Hulst R."/>
            <person name="Ayyampalayam S."/>
            <person name="Mercati F."/>
            <person name="Riccardi P."/>
            <person name="McKain M.R."/>
            <person name="Kakrana A."/>
            <person name="Tang H."/>
            <person name="Ray J."/>
            <person name="Groenendijk J."/>
            <person name="Arikit S."/>
            <person name="Mathioni S.M."/>
            <person name="Nakano M."/>
            <person name="Shan H."/>
            <person name="Telgmann-Rauber A."/>
            <person name="Kanno A."/>
            <person name="Yue Z."/>
            <person name="Chen H."/>
            <person name="Li W."/>
            <person name="Chen Y."/>
            <person name="Xu X."/>
            <person name="Zhang Y."/>
            <person name="Luo S."/>
            <person name="Chen H."/>
            <person name="Gao J."/>
            <person name="Mao Z."/>
            <person name="Pires J.C."/>
            <person name="Luo M."/>
            <person name="Kudrna D."/>
            <person name="Wing R.A."/>
            <person name="Meyers B.C."/>
            <person name="Yi K."/>
            <person name="Kong H."/>
            <person name="Lavrijsen P."/>
            <person name="Sunseri F."/>
            <person name="Falavigna A."/>
            <person name="Ye Y."/>
            <person name="Leebens-Mack J.H."/>
            <person name="Chen G."/>
        </authorList>
    </citation>
    <scope>NUCLEOTIDE SEQUENCE [LARGE SCALE GENOMIC DNA]</scope>
    <source>
        <strain evidence="2">cv. DH0086</strain>
    </source>
</reference>
<dbReference type="OMA" id="FGCLKAQ"/>
<sequence length="143" mass="16904">MPRKKNSVLRRARALMACHFTSISRNLLLFKRTNKRFSLISHYNYGYIGEYEFSPSDTPVFRLPWRPVPKKRKRFMSLLLCGGNAAESSVDGGWGDELEVLSIARDQSEALDWEEDEASIDRRAERFIQRFYEEIRIQRRRSL</sequence>
<evidence type="ECO:0000313" key="2">
    <source>
        <dbReference type="Proteomes" id="UP000243459"/>
    </source>
</evidence>
<dbReference type="Gramene" id="ONK81682">
    <property type="protein sequence ID" value="ONK81682"/>
    <property type="gene ID" value="A4U43_C01F31800"/>
</dbReference>
<gene>
    <name evidence="1" type="ORF">A4U43_C01F31800</name>
</gene>
<evidence type="ECO:0008006" key="3">
    <source>
        <dbReference type="Google" id="ProtNLM"/>
    </source>
</evidence>
<dbReference type="InterPro" id="IPR008480">
    <property type="entry name" value="DUF761_pln"/>
</dbReference>
<organism evidence="1 2">
    <name type="scientific">Asparagus officinalis</name>
    <name type="common">Garden asparagus</name>
    <dbReference type="NCBI Taxonomy" id="4686"/>
    <lineage>
        <taxon>Eukaryota</taxon>
        <taxon>Viridiplantae</taxon>
        <taxon>Streptophyta</taxon>
        <taxon>Embryophyta</taxon>
        <taxon>Tracheophyta</taxon>
        <taxon>Spermatophyta</taxon>
        <taxon>Magnoliopsida</taxon>
        <taxon>Liliopsida</taxon>
        <taxon>Asparagales</taxon>
        <taxon>Asparagaceae</taxon>
        <taxon>Asparagoideae</taxon>
        <taxon>Asparagus</taxon>
    </lineage>
</organism>
<name>A0A5P1FUB0_ASPOF</name>
<proteinExistence type="predicted"/>
<evidence type="ECO:0000313" key="1">
    <source>
        <dbReference type="EMBL" id="ONK81682.1"/>
    </source>
</evidence>
<keyword evidence="2" id="KW-1185">Reference proteome</keyword>
<dbReference type="OrthoDB" id="1936669at2759"/>
<dbReference type="AlphaFoldDB" id="A0A5P1FUB0"/>
<dbReference type="PANTHER" id="PTHR33265">
    <property type="entry name" value="AVR9/CF-9 RAPIDLY ELICITED PROTEIN-RELATED"/>
    <property type="match status" value="1"/>
</dbReference>
<dbReference type="PANTHER" id="PTHR33265:SF10">
    <property type="entry name" value="OS01G0133200 PROTEIN"/>
    <property type="match status" value="1"/>
</dbReference>
<dbReference type="Proteomes" id="UP000243459">
    <property type="component" value="Chromosome 1"/>
</dbReference>
<dbReference type="Pfam" id="PF05553">
    <property type="entry name" value="DUF761"/>
    <property type="match status" value="1"/>
</dbReference>
<dbReference type="EMBL" id="CM007381">
    <property type="protein sequence ID" value="ONK81682.1"/>
    <property type="molecule type" value="Genomic_DNA"/>
</dbReference>
<accession>A0A5P1FUB0</accession>